<evidence type="ECO:0000313" key="7">
    <source>
        <dbReference type="EMBL" id="GGM62623.1"/>
    </source>
</evidence>
<evidence type="ECO:0000256" key="5">
    <source>
        <dbReference type="ARBA" id="ARBA00023163"/>
    </source>
</evidence>
<dbReference type="Pfam" id="PF04542">
    <property type="entry name" value="Sigma70_r2"/>
    <property type="match status" value="1"/>
</dbReference>
<name>A0A917U6Y7_9ACTN</name>
<protein>
    <submittedName>
        <fullName evidence="7">RNA polymerase sigma factor</fullName>
    </submittedName>
</protein>
<evidence type="ECO:0000259" key="6">
    <source>
        <dbReference type="Pfam" id="PF04542"/>
    </source>
</evidence>
<dbReference type="NCBIfam" id="TIGR02937">
    <property type="entry name" value="sigma70-ECF"/>
    <property type="match status" value="1"/>
</dbReference>
<dbReference type="GO" id="GO:0016987">
    <property type="term" value="F:sigma factor activity"/>
    <property type="evidence" value="ECO:0007669"/>
    <property type="project" value="UniProtKB-KW"/>
</dbReference>
<accession>A0A917U6Y7</accession>
<evidence type="ECO:0000256" key="3">
    <source>
        <dbReference type="ARBA" id="ARBA00023082"/>
    </source>
</evidence>
<keyword evidence="5" id="KW-0804">Transcription</keyword>
<dbReference type="InterPro" id="IPR039425">
    <property type="entry name" value="RNA_pol_sigma-70-like"/>
</dbReference>
<organism evidence="7 8">
    <name type="scientific">Micromonospora sonchi</name>
    <dbReference type="NCBI Taxonomy" id="1763543"/>
    <lineage>
        <taxon>Bacteria</taxon>
        <taxon>Bacillati</taxon>
        <taxon>Actinomycetota</taxon>
        <taxon>Actinomycetes</taxon>
        <taxon>Micromonosporales</taxon>
        <taxon>Micromonosporaceae</taxon>
        <taxon>Micromonospora</taxon>
    </lineage>
</organism>
<dbReference type="Gene3D" id="1.10.1740.10">
    <property type="match status" value="1"/>
</dbReference>
<comment type="similarity">
    <text evidence="1">Belongs to the sigma-70 factor family. ECF subfamily.</text>
</comment>
<keyword evidence="8" id="KW-1185">Reference proteome</keyword>
<keyword evidence="4" id="KW-0238">DNA-binding</keyword>
<keyword evidence="2" id="KW-0805">Transcription regulation</keyword>
<dbReference type="Proteomes" id="UP000608890">
    <property type="component" value="Unassembled WGS sequence"/>
</dbReference>
<dbReference type="SUPFAM" id="SSF88946">
    <property type="entry name" value="Sigma2 domain of RNA polymerase sigma factors"/>
    <property type="match status" value="1"/>
</dbReference>
<dbReference type="InterPro" id="IPR014284">
    <property type="entry name" value="RNA_pol_sigma-70_dom"/>
</dbReference>
<feature type="domain" description="RNA polymerase sigma-70 region 2" evidence="6">
    <location>
        <begin position="23"/>
        <end position="90"/>
    </location>
</feature>
<dbReference type="AlphaFoldDB" id="A0A917U6Y7"/>
<dbReference type="PANTHER" id="PTHR43133:SF8">
    <property type="entry name" value="RNA POLYMERASE SIGMA FACTOR HI_1459-RELATED"/>
    <property type="match status" value="1"/>
</dbReference>
<dbReference type="EMBL" id="BMNB01000037">
    <property type="protein sequence ID" value="GGM62623.1"/>
    <property type="molecule type" value="Genomic_DNA"/>
</dbReference>
<dbReference type="GO" id="GO:0006352">
    <property type="term" value="P:DNA-templated transcription initiation"/>
    <property type="evidence" value="ECO:0007669"/>
    <property type="project" value="InterPro"/>
</dbReference>
<evidence type="ECO:0000313" key="8">
    <source>
        <dbReference type="Proteomes" id="UP000608890"/>
    </source>
</evidence>
<keyword evidence="3" id="KW-0731">Sigma factor</keyword>
<reference evidence="7" key="2">
    <citation type="submission" date="2020-09" db="EMBL/GenBank/DDBJ databases">
        <authorList>
            <person name="Sun Q."/>
            <person name="Zhou Y."/>
        </authorList>
    </citation>
    <scope>NUCLEOTIDE SEQUENCE</scope>
    <source>
        <strain evidence="7">CGMCC 4.7312</strain>
    </source>
</reference>
<evidence type="ECO:0000256" key="1">
    <source>
        <dbReference type="ARBA" id="ARBA00010641"/>
    </source>
</evidence>
<reference evidence="7" key="1">
    <citation type="journal article" date="2014" name="Int. J. Syst. Evol. Microbiol.">
        <title>Complete genome sequence of Corynebacterium casei LMG S-19264T (=DSM 44701T), isolated from a smear-ripened cheese.</title>
        <authorList>
            <consortium name="US DOE Joint Genome Institute (JGI-PGF)"/>
            <person name="Walter F."/>
            <person name="Albersmeier A."/>
            <person name="Kalinowski J."/>
            <person name="Ruckert C."/>
        </authorList>
    </citation>
    <scope>NUCLEOTIDE SEQUENCE</scope>
    <source>
        <strain evidence="7">CGMCC 4.7312</strain>
    </source>
</reference>
<evidence type="ECO:0000256" key="2">
    <source>
        <dbReference type="ARBA" id="ARBA00023015"/>
    </source>
</evidence>
<dbReference type="Gene3D" id="1.10.10.10">
    <property type="entry name" value="Winged helix-like DNA-binding domain superfamily/Winged helix DNA-binding domain"/>
    <property type="match status" value="1"/>
</dbReference>
<dbReference type="InterPro" id="IPR036388">
    <property type="entry name" value="WH-like_DNA-bd_sf"/>
</dbReference>
<dbReference type="PANTHER" id="PTHR43133">
    <property type="entry name" value="RNA POLYMERASE ECF-TYPE SIGMA FACTO"/>
    <property type="match status" value="1"/>
</dbReference>
<dbReference type="InterPro" id="IPR007627">
    <property type="entry name" value="RNA_pol_sigma70_r2"/>
</dbReference>
<dbReference type="InterPro" id="IPR013325">
    <property type="entry name" value="RNA_pol_sigma_r2"/>
</dbReference>
<evidence type="ECO:0000256" key="4">
    <source>
        <dbReference type="ARBA" id="ARBA00023125"/>
    </source>
</evidence>
<sequence length="193" mass="21671">MQDDVAHQLRLAASGDQVAWNDLVDRFSPLLWSICRHYGLSSADASDAFQLTWLRLLEHIDTIHDPARLPGWLGTTCRRECLSLLRRNKRVWPTDDDRLLDLFSGSSSSADQPALIADRNARLWREFGRLDVRCQKILRLLLIEPDGDRVSYKLVAAALDMPVGSLGPIRGRCLARLRGLLDAGGISDVLRDS</sequence>
<dbReference type="GO" id="GO:0003677">
    <property type="term" value="F:DNA binding"/>
    <property type="evidence" value="ECO:0007669"/>
    <property type="project" value="UniProtKB-KW"/>
</dbReference>
<dbReference type="InterPro" id="IPR013324">
    <property type="entry name" value="RNA_pol_sigma_r3/r4-like"/>
</dbReference>
<comment type="caution">
    <text evidence="7">The sequence shown here is derived from an EMBL/GenBank/DDBJ whole genome shotgun (WGS) entry which is preliminary data.</text>
</comment>
<dbReference type="SUPFAM" id="SSF88659">
    <property type="entry name" value="Sigma3 and sigma4 domains of RNA polymerase sigma factors"/>
    <property type="match status" value="1"/>
</dbReference>
<gene>
    <name evidence="7" type="primary">rpoE</name>
    <name evidence="7" type="ORF">GCM10011608_54740</name>
</gene>
<proteinExistence type="inferred from homology"/>